<dbReference type="PROSITE" id="PS50011">
    <property type="entry name" value="PROTEIN_KINASE_DOM"/>
    <property type="match status" value="2"/>
</dbReference>
<feature type="domain" description="Protein kinase" evidence="3">
    <location>
        <begin position="801"/>
        <end position="1070"/>
    </location>
</feature>
<feature type="transmembrane region" description="Helical" evidence="2">
    <location>
        <begin position="667"/>
        <end position="690"/>
    </location>
</feature>
<dbReference type="Gene3D" id="3.30.200.20">
    <property type="entry name" value="Phosphorylase Kinase, domain 1"/>
    <property type="match status" value="2"/>
</dbReference>
<dbReference type="InterPro" id="IPR011009">
    <property type="entry name" value="Kinase-like_dom_sf"/>
</dbReference>
<dbReference type="EMBL" id="BSXT01003658">
    <property type="protein sequence ID" value="GMF55120.1"/>
    <property type="molecule type" value="Genomic_DNA"/>
</dbReference>
<feature type="compositionally biased region" description="Low complexity" evidence="1">
    <location>
        <begin position="613"/>
        <end position="631"/>
    </location>
</feature>
<protein>
    <submittedName>
        <fullName evidence="4">Unnamed protein product</fullName>
    </submittedName>
</protein>
<comment type="caution">
    <text evidence="4">The sequence shown here is derived from an EMBL/GenBank/DDBJ whole genome shotgun (WGS) entry which is preliminary data.</text>
</comment>
<sequence length="1080" mass="117464">MSTNAEVSNSVTDITLLLHGWLRRCPGLTVPAVLYCYGCQSNANAANYQESTTYTSNAETTSTTTTDGNTQTTTTEGNTQATSSPTATSAASNYNNQNQNTNGDSGANTDNGGQSNNNGGQEDGGLGIPVIVGIVVGSVAVVLMIAAFVIWYRRTKRYPRSYDTGDNYTGTTSSRKEYGDRVYSNALPVAVPISSDEYFEVLTSTEILGRRSQMEDDVVTGSWNDPEILDARIPMERLRVQQLINRGGFGEVFLGTYRGRAVAVKRLLPDRRRNMREVEAFVVEIKIMLSMDHPRIVGCLGVAWESWTDISAVTEYMEGGDLRSVLERFEHEEHRPHGFDDDKLNIALHVAEGLTYLHGMDPTVLHRDLKSKNILLNKHLDAKLTDFGVSRESADITMTAGVGTSLWMAPEVMVGDRYNEKADMFSFGVVLGELDCQQLPYSHAKESGIGRKLPGTAILQMVAAGQLRLEISQSTPSGIYDLVMACTSLTPSDRPTAAEAFQRLQSIARETLTISSRGVGVEEEEFALPVKDPFGSNTDDDDDDDNSEAEETPLPIHTPHAGKPPGSGDEAHRTTGTNLTPTSNGDPSNLQKGVDADTNTEDAADSYLYDYSGSSDQHATASTSGSGSWSTPAIATPELTPTPKPTSNASAFDNVQRITTTDNSSSLSGGAIAGVVAAAACVMLVVAMFVTTKKRKAQEDPHAISKLPSEFNDSQPVALASSRLAPLGVFGTLSSGKNKKEEPNMASASGIFTLDKKEDLSMSNGIFSFDNEDLFTRRNMRKGGIWDDPVIVAARIPLAKIRIQELVARGGFGQVFLGAYNGETVAVKTLLPETAQDMTEINALFAETKVMAKLEHPCVVRFIGIAWESLSSICCVTEYLVGGDLRALLNHFLTNHTRPRGYDHDKVKIALDVVHGLKYLHSMEPNILHRDLKSRNVLLNSQLNAKLTDFGVSRERSDDLMTNAVGTSLWMAPEVMMGGHYDCKADVYSFGIMLSELDTHFMPYANARNENGRKLTETTILRKVTAGELQVEFSRHCPVEILALAHSCISLDPKKRPTAAEAMHKLQIALEAFEAEEVSL</sequence>
<feature type="domain" description="Protein kinase" evidence="3">
    <location>
        <begin position="238"/>
        <end position="512"/>
    </location>
</feature>
<feature type="region of interest" description="Disordered" evidence="1">
    <location>
        <begin position="53"/>
        <end position="121"/>
    </location>
</feature>
<name>A0A9W7D4X7_9STRA</name>
<feature type="compositionally biased region" description="Polar residues" evidence="1">
    <location>
        <begin position="645"/>
        <end position="654"/>
    </location>
</feature>
<dbReference type="Proteomes" id="UP001165121">
    <property type="component" value="Unassembled WGS sequence"/>
</dbReference>
<dbReference type="PROSITE" id="PS00108">
    <property type="entry name" value="PROTEIN_KINASE_ST"/>
    <property type="match status" value="2"/>
</dbReference>
<keyword evidence="2" id="KW-0812">Transmembrane</keyword>
<proteinExistence type="predicted"/>
<reference evidence="4" key="1">
    <citation type="submission" date="2023-04" db="EMBL/GenBank/DDBJ databases">
        <title>Phytophthora fragariaefolia NBRC 109709.</title>
        <authorList>
            <person name="Ichikawa N."/>
            <person name="Sato H."/>
            <person name="Tonouchi N."/>
        </authorList>
    </citation>
    <scope>NUCLEOTIDE SEQUENCE</scope>
    <source>
        <strain evidence="4">NBRC 109709</strain>
    </source>
</reference>
<feature type="compositionally biased region" description="Low complexity" evidence="1">
    <location>
        <begin position="53"/>
        <end position="120"/>
    </location>
</feature>
<evidence type="ECO:0000313" key="5">
    <source>
        <dbReference type="Proteomes" id="UP001165121"/>
    </source>
</evidence>
<dbReference type="Gene3D" id="1.10.510.10">
    <property type="entry name" value="Transferase(Phosphotransferase) domain 1"/>
    <property type="match status" value="2"/>
</dbReference>
<feature type="transmembrane region" description="Helical" evidence="2">
    <location>
        <begin position="126"/>
        <end position="152"/>
    </location>
</feature>
<keyword evidence="2" id="KW-0472">Membrane</keyword>
<evidence type="ECO:0000256" key="1">
    <source>
        <dbReference type="SAM" id="MobiDB-lite"/>
    </source>
</evidence>
<keyword evidence="5" id="KW-1185">Reference proteome</keyword>
<accession>A0A9W7D4X7</accession>
<dbReference type="PANTHER" id="PTHR44329:SF214">
    <property type="entry name" value="PROTEIN KINASE DOMAIN-CONTAINING PROTEIN"/>
    <property type="match status" value="1"/>
</dbReference>
<dbReference type="Pfam" id="PF00069">
    <property type="entry name" value="Pkinase"/>
    <property type="match status" value="2"/>
</dbReference>
<gene>
    <name evidence="4" type="ORF">Pfra01_002313400</name>
</gene>
<dbReference type="AlphaFoldDB" id="A0A9W7D4X7"/>
<keyword evidence="2" id="KW-1133">Transmembrane helix</keyword>
<evidence type="ECO:0000313" key="4">
    <source>
        <dbReference type="EMBL" id="GMF55120.1"/>
    </source>
</evidence>
<dbReference type="PANTHER" id="PTHR44329">
    <property type="entry name" value="SERINE/THREONINE-PROTEIN KINASE TNNI3K-RELATED"/>
    <property type="match status" value="1"/>
</dbReference>
<dbReference type="SUPFAM" id="SSF56112">
    <property type="entry name" value="Protein kinase-like (PK-like)"/>
    <property type="match status" value="2"/>
</dbReference>
<dbReference type="InterPro" id="IPR051681">
    <property type="entry name" value="Ser/Thr_Kinases-Pseudokinases"/>
</dbReference>
<dbReference type="SMART" id="SM00220">
    <property type="entry name" value="S_TKc"/>
    <property type="match status" value="2"/>
</dbReference>
<dbReference type="InterPro" id="IPR000719">
    <property type="entry name" value="Prot_kinase_dom"/>
</dbReference>
<dbReference type="GO" id="GO:0005524">
    <property type="term" value="F:ATP binding"/>
    <property type="evidence" value="ECO:0007669"/>
    <property type="project" value="InterPro"/>
</dbReference>
<evidence type="ECO:0000256" key="2">
    <source>
        <dbReference type="SAM" id="Phobius"/>
    </source>
</evidence>
<feature type="region of interest" description="Disordered" evidence="1">
    <location>
        <begin position="518"/>
        <end position="596"/>
    </location>
</feature>
<evidence type="ECO:0000259" key="3">
    <source>
        <dbReference type="PROSITE" id="PS50011"/>
    </source>
</evidence>
<feature type="compositionally biased region" description="Polar residues" evidence="1">
    <location>
        <begin position="574"/>
        <end position="591"/>
    </location>
</feature>
<dbReference type="GO" id="GO:0004674">
    <property type="term" value="F:protein serine/threonine kinase activity"/>
    <property type="evidence" value="ECO:0007669"/>
    <property type="project" value="TreeGrafter"/>
</dbReference>
<feature type="region of interest" description="Disordered" evidence="1">
    <location>
        <begin position="613"/>
        <end position="654"/>
    </location>
</feature>
<organism evidence="4 5">
    <name type="scientific">Phytophthora fragariaefolia</name>
    <dbReference type="NCBI Taxonomy" id="1490495"/>
    <lineage>
        <taxon>Eukaryota</taxon>
        <taxon>Sar</taxon>
        <taxon>Stramenopiles</taxon>
        <taxon>Oomycota</taxon>
        <taxon>Peronosporomycetes</taxon>
        <taxon>Peronosporales</taxon>
        <taxon>Peronosporaceae</taxon>
        <taxon>Phytophthora</taxon>
    </lineage>
</organism>
<feature type="compositionally biased region" description="Acidic residues" evidence="1">
    <location>
        <begin position="538"/>
        <end position="551"/>
    </location>
</feature>
<dbReference type="OrthoDB" id="4062651at2759"/>
<dbReference type="InterPro" id="IPR008271">
    <property type="entry name" value="Ser/Thr_kinase_AS"/>
</dbReference>